<proteinExistence type="predicted"/>
<reference evidence="2 3" key="1">
    <citation type="submission" date="2017-12" db="EMBL/GenBank/DDBJ databases">
        <title>Streptomyces populusis sp. nov., a novel endophytic actinobacterium isolated from stems of Populus adenopoda Maxim.</title>
        <authorList>
            <person name="Wang Z."/>
        </authorList>
    </citation>
    <scope>NUCLEOTIDE SEQUENCE [LARGE SCALE GENOMIC DNA]</scope>
    <source>
        <strain evidence="2 3">A249</strain>
    </source>
</reference>
<dbReference type="RefSeq" id="WP_103547566.1">
    <property type="nucleotide sequence ID" value="NZ_JBHJSK010000006.1"/>
</dbReference>
<dbReference type="SUPFAM" id="SSF52402">
    <property type="entry name" value="Adenine nucleotide alpha hydrolases-like"/>
    <property type="match status" value="1"/>
</dbReference>
<protein>
    <submittedName>
        <fullName evidence="2">Universal stress protein UspA</fullName>
    </submittedName>
</protein>
<dbReference type="Proteomes" id="UP000236178">
    <property type="component" value="Unassembled WGS sequence"/>
</dbReference>
<evidence type="ECO:0000259" key="1">
    <source>
        <dbReference type="Pfam" id="PF00582"/>
    </source>
</evidence>
<gene>
    <name evidence="2" type="ORF">CW362_01230</name>
</gene>
<name>A0A2I0SXY9_9ACTN</name>
<dbReference type="AlphaFoldDB" id="A0A2I0SXY9"/>
<sequence>MRVVVWLVEGTWPACVDAVRTHAPGATDVVLLHVTDPAVPGLAHGAFAGLLGRGRSEPDPGDLLESLGTVSAAELLDAAAQRLGGPATPLERTGRVEREVVAAAEGAGLLVLARDGDRSRLGPHSLGPAGRFVVDHAPCPVLLVWPEPAPDVTTLPPPPPHPPHHPHP</sequence>
<dbReference type="EMBL" id="PJOS01000002">
    <property type="protein sequence ID" value="PKT74806.1"/>
    <property type="molecule type" value="Genomic_DNA"/>
</dbReference>
<dbReference type="OrthoDB" id="3734319at2"/>
<comment type="caution">
    <text evidence="2">The sequence shown here is derived from an EMBL/GenBank/DDBJ whole genome shotgun (WGS) entry which is preliminary data.</text>
</comment>
<accession>A0A2I0SXY9</accession>
<evidence type="ECO:0000313" key="3">
    <source>
        <dbReference type="Proteomes" id="UP000236178"/>
    </source>
</evidence>
<organism evidence="2 3">
    <name type="scientific">Streptomyces populi</name>
    <dbReference type="NCBI Taxonomy" id="2058924"/>
    <lineage>
        <taxon>Bacteria</taxon>
        <taxon>Bacillati</taxon>
        <taxon>Actinomycetota</taxon>
        <taxon>Actinomycetes</taxon>
        <taxon>Kitasatosporales</taxon>
        <taxon>Streptomycetaceae</taxon>
        <taxon>Streptomyces</taxon>
    </lineage>
</organism>
<keyword evidence="3" id="KW-1185">Reference proteome</keyword>
<dbReference type="Pfam" id="PF00582">
    <property type="entry name" value="Usp"/>
    <property type="match status" value="1"/>
</dbReference>
<dbReference type="Gene3D" id="3.40.50.12370">
    <property type="match status" value="1"/>
</dbReference>
<evidence type="ECO:0000313" key="2">
    <source>
        <dbReference type="EMBL" id="PKT74806.1"/>
    </source>
</evidence>
<feature type="domain" description="UspA" evidence="1">
    <location>
        <begin position="23"/>
        <end position="144"/>
    </location>
</feature>
<dbReference type="CDD" id="cd00293">
    <property type="entry name" value="USP-like"/>
    <property type="match status" value="1"/>
</dbReference>
<dbReference type="InterPro" id="IPR006016">
    <property type="entry name" value="UspA"/>
</dbReference>